<protein>
    <submittedName>
        <fullName evidence="1">Excinuclease ABC subunit B</fullName>
    </submittedName>
</protein>
<comment type="caution">
    <text evidence="1">The sequence shown here is derived from an EMBL/GenBank/DDBJ whole genome shotgun (WGS) entry which is preliminary data.</text>
</comment>
<dbReference type="Proteomes" id="UP000629963">
    <property type="component" value="Unassembled WGS sequence"/>
</dbReference>
<sequence>MDMEEEKKNLLLDMIAFSTVDGELHKKEYDFLFLVANVLDIEKGGFNDLFHQEAPKNIIQSEFKRIQHFYRLALLMNCDGVLHEKEITTIYQISLSMGLNPNATKRVLQKMKKSPNTIIEPGELLQIFKEQQN</sequence>
<evidence type="ECO:0000313" key="1">
    <source>
        <dbReference type="EMBL" id="MBC5842380.1"/>
    </source>
</evidence>
<dbReference type="EMBL" id="JACRUJ010000004">
    <property type="protein sequence ID" value="MBC5842380.1"/>
    <property type="molecule type" value="Genomic_DNA"/>
</dbReference>
<evidence type="ECO:0000313" key="2">
    <source>
        <dbReference type="Proteomes" id="UP000629963"/>
    </source>
</evidence>
<keyword evidence="2" id="KW-1185">Reference proteome</keyword>
<dbReference type="SUPFAM" id="SSF158682">
    <property type="entry name" value="TerB-like"/>
    <property type="match status" value="2"/>
</dbReference>
<name>A0ABR7JA45_9FLAO</name>
<organism evidence="1 2">
    <name type="scientific">Flavobacterium kayseriense</name>
    <dbReference type="NCBI Taxonomy" id="2764714"/>
    <lineage>
        <taxon>Bacteria</taxon>
        <taxon>Pseudomonadati</taxon>
        <taxon>Bacteroidota</taxon>
        <taxon>Flavobacteriia</taxon>
        <taxon>Flavobacteriales</taxon>
        <taxon>Flavobacteriaceae</taxon>
        <taxon>Flavobacterium</taxon>
    </lineage>
</organism>
<proteinExistence type="predicted"/>
<gene>
    <name evidence="1" type="ORF">H8R23_13265</name>
</gene>
<reference evidence="1 2" key="1">
    <citation type="submission" date="2020-08" db="EMBL/GenBank/DDBJ databases">
        <title>Description of novel Flavobacterium F-380 isolate.</title>
        <authorList>
            <person name="Saticioglu I.B."/>
            <person name="Duman M."/>
            <person name="Altun S."/>
        </authorList>
    </citation>
    <scope>NUCLEOTIDE SEQUENCE [LARGE SCALE GENOMIC DNA]</scope>
    <source>
        <strain evidence="1 2">F-380</strain>
    </source>
</reference>
<dbReference type="Gene3D" id="1.10.3680.10">
    <property type="entry name" value="TerB-like"/>
    <property type="match status" value="1"/>
</dbReference>
<dbReference type="InterPro" id="IPR029024">
    <property type="entry name" value="TerB-like"/>
</dbReference>
<accession>A0ABR7JA45</accession>